<evidence type="ECO:0000313" key="2">
    <source>
        <dbReference type="EMBL" id="MCD9639623.1"/>
    </source>
</evidence>
<name>A0ABS8V023_DATST</name>
<keyword evidence="3" id="KW-1185">Reference proteome</keyword>
<organism evidence="2 3">
    <name type="scientific">Datura stramonium</name>
    <name type="common">Jimsonweed</name>
    <name type="synonym">Common thornapple</name>
    <dbReference type="NCBI Taxonomy" id="4076"/>
    <lineage>
        <taxon>Eukaryota</taxon>
        <taxon>Viridiplantae</taxon>
        <taxon>Streptophyta</taxon>
        <taxon>Embryophyta</taxon>
        <taxon>Tracheophyta</taxon>
        <taxon>Spermatophyta</taxon>
        <taxon>Magnoliopsida</taxon>
        <taxon>eudicotyledons</taxon>
        <taxon>Gunneridae</taxon>
        <taxon>Pentapetalae</taxon>
        <taxon>asterids</taxon>
        <taxon>lamiids</taxon>
        <taxon>Solanales</taxon>
        <taxon>Solanaceae</taxon>
        <taxon>Solanoideae</taxon>
        <taxon>Datureae</taxon>
        <taxon>Datura</taxon>
    </lineage>
</organism>
<sequence>MKLEDEVSVVEIPAAECSFNVEVSQKGPAPAHLVVMVNGIIGSVDDWKYVPKEFVKAYPRDIIVHCKLLLLTPFP</sequence>
<evidence type="ECO:0000313" key="3">
    <source>
        <dbReference type="Proteomes" id="UP000823775"/>
    </source>
</evidence>
<dbReference type="Pfam" id="PF05057">
    <property type="entry name" value="DUF676"/>
    <property type="match status" value="1"/>
</dbReference>
<feature type="non-terminal residue" evidence="2">
    <location>
        <position position="75"/>
    </location>
</feature>
<comment type="caution">
    <text evidence="2">The sequence shown here is derived from an EMBL/GenBank/DDBJ whole genome shotgun (WGS) entry which is preliminary data.</text>
</comment>
<dbReference type="InterPro" id="IPR007751">
    <property type="entry name" value="DUF676_lipase-like"/>
</dbReference>
<accession>A0ABS8V023</accession>
<evidence type="ECO:0000259" key="1">
    <source>
        <dbReference type="Pfam" id="PF05057"/>
    </source>
</evidence>
<dbReference type="EMBL" id="JACEIK010002961">
    <property type="protein sequence ID" value="MCD9639623.1"/>
    <property type="molecule type" value="Genomic_DNA"/>
</dbReference>
<reference evidence="2 3" key="1">
    <citation type="journal article" date="2021" name="BMC Genomics">
        <title>Datura genome reveals duplications of psychoactive alkaloid biosynthetic genes and high mutation rate following tissue culture.</title>
        <authorList>
            <person name="Rajewski A."/>
            <person name="Carter-House D."/>
            <person name="Stajich J."/>
            <person name="Litt A."/>
        </authorList>
    </citation>
    <scope>NUCLEOTIDE SEQUENCE [LARGE SCALE GENOMIC DNA]</scope>
    <source>
        <strain evidence="2">AR-01</strain>
    </source>
</reference>
<proteinExistence type="predicted"/>
<protein>
    <recommendedName>
        <fullName evidence="1">DUF676 domain-containing protein</fullName>
    </recommendedName>
</protein>
<dbReference type="Proteomes" id="UP000823775">
    <property type="component" value="Unassembled WGS sequence"/>
</dbReference>
<gene>
    <name evidence="2" type="ORF">HAX54_024271</name>
</gene>
<feature type="domain" description="DUF676" evidence="1">
    <location>
        <begin position="30"/>
        <end position="66"/>
    </location>
</feature>